<proteinExistence type="predicted"/>
<evidence type="ECO:0000256" key="1">
    <source>
        <dbReference type="SAM" id="MobiDB-lite"/>
    </source>
</evidence>
<dbReference type="Proteomes" id="UP001171945">
    <property type="component" value="Unassembled WGS sequence"/>
</dbReference>
<reference evidence="2" key="1">
    <citation type="submission" date="2023-06" db="EMBL/GenBank/DDBJ databases">
        <title>Uncultivated large filamentous bacteria from sulfidic sediments reveal new species and different genomic features in energy metabolism and defense.</title>
        <authorList>
            <person name="Fonseca A."/>
        </authorList>
    </citation>
    <scope>NUCLEOTIDE SEQUENCE</scope>
    <source>
        <strain evidence="2">HSG4</strain>
    </source>
</reference>
<keyword evidence="3" id="KW-1185">Reference proteome</keyword>
<comment type="caution">
    <text evidence="2">The sequence shown here is derived from an EMBL/GenBank/DDBJ whole genome shotgun (WGS) entry which is preliminary data.</text>
</comment>
<sequence>MTNHKYLIDKISHCQISQVVLEPTQLWLRLEFIDPIDLKEIVLELDKMAYFSLSKTSDDEDGAYVILEAKLSSVNDSLGLLSKLNYGFISSPQINLLESIYHLHIEGDICLDVVCESYKIFERPDGNIKRGYRPRIGPDGKPASSHDTGETLID</sequence>
<protein>
    <submittedName>
        <fullName evidence="2">Uncharacterized protein</fullName>
    </submittedName>
</protein>
<dbReference type="EMBL" id="JAUCGM010000925">
    <property type="protein sequence ID" value="MDM8563859.1"/>
    <property type="molecule type" value="Genomic_DNA"/>
</dbReference>
<organism evidence="2 3">
    <name type="scientific">Candidatus Marithioploca araucensis</name>
    <dbReference type="NCBI Taxonomy" id="70273"/>
    <lineage>
        <taxon>Bacteria</taxon>
        <taxon>Pseudomonadati</taxon>
        <taxon>Pseudomonadota</taxon>
        <taxon>Gammaproteobacteria</taxon>
        <taxon>Thiotrichales</taxon>
        <taxon>Thiotrichaceae</taxon>
        <taxon>Candidatus Marithioploca</taxon>
    </lineage>
</organism>
<evidence type="ECO:0000313" key="2">
    <source>
        <dbReference type="EMBL" id="MDM8563859.1"/>
    </source>
</evidence>
<accession>A0ABT7VWA6</accession>
<gene>
    <name evidence="2" type="ORF">QUF54_10950</name>
</gene>
<feature type="region of interest" description="Disordered" evidence="1">
    <location>
        <begin position="131"/>
        <end position="154"/>
    </location>
</feature>
<name>A0ABT7VWA6_9GAMM</name>
<evidence type="ECO:0000313" key="3">
    <source>
        <dbReference type="Proteomes" id="UP001171945"/>
    </source>
</evidence>